<dbReference type="EMBL" id="UYIG01000139">
    <property type="protein sequence ID" value="VDG29381.1"/>
    <property type="molecule type" value="Genomic_DNA"/>
</dbReference>
<dbReference type="OrthoDB" id="2274414at2"/>
<protein>
    <submittedName>
        <fullName evidence="1">Uncharacterized protein</fullName>
    </submittedName>
</protein>
<organism evidence="1 2">
    <name type="scientific">Lactiplantibacillus mudanjiangensis</name>
    <dbReference type="NCBI Taxonomy" id="1296538"/>
    <lineage>
        <taxon>Bacteria</taxon>
        <taxon>Bacillati</taxon>
        <taxon>Bacillota</taxon>
        <taxon>Bacilli</taxon>
        <taxon>Lactobacillales</taxon>
        <taxon>Lactobacillaceae</taxon>
        <taxon>Lactiplantibacillus</taxon>
    </lineage>
</organism>
<evidence type="ECO:0000313" key="1">
    <source>
        <dbReference type="EMBL" id="VDG29381.1"/>
    </source>
</evidence>
<dbReference type="Proteomes" id="UP000289996">
    <property type="component" value="Unassembled WGS sequence"/>
</dbReference>
<dbReference type="AlphaFoldDB" id="A0A660E8D5"/>
<gene>
    <name evidence="1" type="ORF">MUDAN_MDHGFNIF_03516</name>
</gene>
<reference evidence="1 2" key="1">
    <citation type="submission" date="2018-11" db="EMBL/GenBank/DDBJ databases">
        <authorList>
            <person name="Wuyts S."/>
        </authorList>
    </citation>
    <scope>NUCLEOTIDE SEQUENCE [LARGE SCALE GENOMIC DNA]</scope>
    <source>
        <strain evidence="1">Lactobacillus mudanjiangensis AMBF249</strain>
    </source>
</reference>
<evidence type="ECO:0000313" key="2">
    <source>
        <dbReference type="Proteomes" id="UP000289996"/>
    </source>
</evidence>
<sequence>MDTKYDFRRYRNKQQWPATETSYDLTDLAGLVSRSERLDGAQVDYLQTFFVLDTSQLAVEVNAVILDSQRGIISTIQTVPQLMRQVALKLRFGAQQQLRELVDSLGLTPFKLPLICGDMQFIPMTFRHFAGRHWFGAHQFNFATTLPTGTGTLLQLWNGLHLALPVSKRALGHQVQRAKVLQQRLAADRAYYDRFNYGGAIGGQRLAPELVQASYRNFSQHLNVVCYDAPLDHHDLEETLADYFVVRV</sequence>
<keyword evidence="2" id="KW-1185">Reference proteome</keyword>
<name>A0A660E8D5_9LACO</name>
<proteinExistence type="predicted"/>
<accession>A0A660E8D5</accession>
<dbReference type="RefSeq" id="WP_130845243.1">
    <property type="nucleotide sequence ID" value="NZ_BJDY01000004.1"/>
</dbReference>